<accession>A0AAV1SRJ6</accession>
<dbReference type="AlphaFoldDB" id="A0AAV1SRJ6"/>
<protein>
    <submittedName>
        <fullName evidence="2">Uncharacterized protein</fullName>
    </submittedName>
</protein>
<feature type="region of interest" description="Disordered" evidence="1">
    <location>
        <begin position="86"/>
        <end position="119"/>
    </location>
</feature>
<name>A0AAV1SRJ6_9ROSI</name>
<feature type="compositionally biased region" description="Basic and acidic residues" evidence="1">
    <location>
        <begin position="86"/>
        <end position="110"/>
    </location>
</feature>
<organism evidence="2 3">
    <name type="scientific">Dovyalis caffra</name>
    <dbReference type="NCBI Taxonomy" id="77055"/>
    <lineage>
        <taxon>Eukaryota</taxon>
        <taxon>Viridiplantae</taxon>
        <taxon>Streptophyta</taxon>
        <taxon>Embryophyta</taxon>
        <taxon>Tracheophyta</taxon>
        <taxon>Spermatophyta</taxon>
        <taxon>Magnoliopsida</taxon>
        <taxon>eudicotyledons</taxon>
        <taxon>Gunneridae</taxon>
        <taxon>Pentapetalae</taxon>
        <taxon>rosids</taxon>
        <taxon>fabids</taxon>
        <taxon>Malpighiales</taxon>
        <taxon>Salicaceae</taxon>
        <taxon>Flacourtieae</taxon>
        <taxon>Dovyalis</taxon>
    </lineage>
</organism>
<keyword evidence="3" id="KW-1185">Reference proteome</keyword>
<dbReference type="PANTHER" id="PTHR36595">
    <property type="entry name" value="TRANSMEMBRANE PROTEIN"/>
    <property type="match status" value="1"/>
</dbReference>
<dbReference type="PANTHER" id="PTHR36595:SF3">
    <property type="entry name" value="TRANSMEMBRANE PROTEIN"/>
    <property type="match status" value="1"/>
</dbReference>
<comment type="caution">
    <text evidence="2">The sequence shown here is derived from an EMBL/GenBank/DDBJ whole genome shotgun (WGS) entry which is preliminary data.</text>
</comment>
<dbReference type="PROSITE" id="PS51257">
    <property type="entry name" value="PROKAR_LIPOPROTEIN"/>
    <property type="match status" value="1"/>
</dbReference>
<gene>
    <name evidence="2" type="ORF">DCAF_LOCUS26013</name>
</gene>
<dbReference type="EMBL" id="CAWUPB010001197">
    <property type="protein sequence ID" value="CAK7355753.1"/>
    <property type="molecule type" value="Genomic_DNA"/>
</dbReference>
<proteinExistence type="predicted"/>
<evidence type="ECO:0000313" key="2">
    <source>
        <dbReference type="EMBL" id="CAK7355753.1"/>
    </source>
</evidence>
<feature type="region of interest" description="Disordered" evidence="1">
    <location>
        <begin position="1"/>
        <end position="26"/>
    </location>
</feature>
<sequence length="154" mass="16968">MKKEKKGNHRGLAAGPEPEPSTSMLASFSSCPLSLVYEPSKDELDGHWSCLLSSSEDGEDACVKIKGENAESSCEVAGDTYVNIEGENHNNEKAQENANGKDNDDEKHSCSDASAGEIGWQDVDGEFDENLEKRIEDFIAKVNKGWREEMLRDQ</sequence>
<evidence type="ECO:0000256" key="1">
    <source>
        <dbReference type="SAM" id="MobiDB-lite"/>
    </source>
</evidence>
<reference evidence="2 3" key="1">
    <citation type="submission" date="2024-01" db="EMBL/GenBank/DDBJ databases">
        <authorList>
            <person name="Waweru B."/>
        </authorList>
    </citation>
    <scope>NUCLEOTIDE SEQUENCE [LARGE SCALE GENOMIC DNA]</scope>
</reference>
<evidence type="ECO:0000313" key="3">
    <source>
        <dbReference type="Proteomes" id="UP001314170"/>
    </source>
</evidence>
<dbReference type="Proteomes" id="UP001314170">
    <property type="component" value="Unassembled WGS sequence"/>
</dbReference>